<organism evidence="3 4">
    <name type="scientific">Loxostege sticticalis</name>
    <name type="common">Beet webworm moth</name>
    <dbReference type="NCBI Taxonomy" id="481309"/>
    <lineage>
        <taxon>Eukaryota</taxon>
        <taxon>Metazoa</taxon>
        <taxon>Ecdysozoa</taxon>
        <taxon>Arthropoda</taxon>
        <taxon>Hexapoda</taxon>
        <taxon>Insecta</taxon>
        <taxon>Pterygota</taxon>
        <taxon>Neoptera</taxon>
        <taxon>Endopterygota</taxon>
        <taxon>Lepidoptera</taxon>
        <taxon>Glossata</taxon>
        <taxon>Ditrysia</taxon>
        <taxon>Pyraloidea</taxon>
        <taxon>Crambidae</taxon>
        <taxon>Pyraustinae</taxon>
        <taxon>Loxostege</taxon>
    </lineage>
</organism>
<accession>A0ABR3IF16</accession>
<evidence type="ECO:0000256" key="1">
    <source>
        <dbReference type="SAM" id="MobiDB-lite"/>
    </source>
</evidence>
<name>A0ABR3IF16_LOXSC</name>
<dbReference type="InterPro" id="IPR001584">
    <property type="entry name" value="Integrase_cat-core"/>
</dbReference>
<keyword evidence="4" id="KW-1185">Reference proteome</keyword>
<feature type="compositionally biased region" description="Basic residues" evidence="1">
    <location>
        <begin position="210"/>
        <end position="222"/>
    </location>
</feature>
<sequence>MAVNITTDQFQKLLETISSSRRSTLASCTASFNGEKNSEAVESFLAAVNVYKEIEKITDSEALAGLPLLLRQEAGKWWQGIKTNVTKWDDFQTRLRDTFAPKKPACLIYHEITSERQRPNEPMESFISKKRMLFSLLAENCAKALIDEIFLRYGMPRRVTSDNGPQFVSAVMQQVTFCLQIKHSFTPVYHPEANPKPTSVPTKNDLNPIRRGRGRPKKQTTS</sequence>
<evidence type="ECO:0000259" key="2">
    <source>
        <dbReference type="PROSITE" id="PS50994"/>
    </source>
</evidence>
<dbReference type="PANTHER" id="PTHR37984">
    <property type="entry name" value="PROTEIN CBG26694"/>
    <property type="match status" value="1"/>
</dbReference>
<protein>
    <recommendedName>
        <fullName evidence="2">Integrase catalytic domain-containing protein</fullName>
    </recommendedName>
</protein>
<reference evidence="3 4" key="1">
    <citation type="submission" date="2024-06" db="EMBL/GenBank/DDBJ databases">
        <title>A chromosome-level genome assembly of beet webworm, Loxostege sticticalis.</title>
        <authorList>
            <person name="Zhang Y."/>
        </authorList>
    </citation>
    <scope>NUCLEOTIDE SEQUENCE [LARGE SCALE GENOMIC DNA]</scope>
    <source>
        <strain evidence="3">AQ026</strain>
        <tissue evidence="3">Whole body</tissue>
    </source>
</reference>
<proteinExistence type="predicted"/>
<dbReference type="Gene3D" id="3.30.420.10">
    <property type="entry name" value="Ribonuclease H-like superfamily/Ribonuclease H"/>
    <property type="match status" value="1"/>
</dbReference>
<feature type="region of interest" description="Disordered" evidence="1">
    <location>
        <begin position="190"/>
        <end position="222"/>
    </location>
</feature>
<evidence type="ECO:0000313" key="3">
    <source>
        <dbReference type="EMBL" id="KAL0894867.1"/>
    </source>
</evidence>
<evidence type="ECO:0000313" key="4">
    <source>
        <dbReference type="Proteomes" id="UP001549920"/>
    </source>
</evidence>
<dbReference type="InterPro" id="IPR050951">
    <property type="entry name" value="Retrovirus_Pol_polyprotein"/>
</dbReference>
<dbReference type="InterPro" id="IPR012337">
    <property type="entry name" value="RNaseH-like_sf"/>
</dbReference>
<dbReference type="InterPro" id="IPR036397">
    <property type="entry name" value="RNaseH_sf"/>
</dbReference>
<feature type="compositionally biased region" description="Polar residues" evidence="1">
    <location>
        <begin position="196"/>
        <end position="205"/>
    </location>
</feature>
<feature type="domain" description="Integrase catalytic" evidence="2">
    <location>
        <begin position="138"/>
        <end position="194"/>
    </location>
</feature>
<dbReference type="PANTHER" id="PTHR37984:SF5">
    <property type="entry name" value="PROTEIN NYNRIN-LIKE"/>
    <property type="match status" value="1"/>
</dbReference>
<dbReference type="Proteomes" id="UP001549920">
    <property type="component" value="Unassembled WGS sequence"/>
</dbReference>
<gene>
    <name evidence="3" type="ORF">ABMA27_013381</name>
</gene>
<dbReference type="SUPFAM" id="SSF53098">
    <property type="entry name" value="Ribonuclease H-like"/>
    <property type="match status" value="1"/>
</dbReference>
<dbReference type="PROSITE" id="PS50994">
    <property type="entry name" value="INTEGRASE"/>
    <property type="match status" value="1"/>
</dbReference>
<dbReference type="EMBL" id="JBEUOH010000004">
    <property type="protein sequence ID" value="KAL0894867.1"/>
    <property type="molecule type" value="Genomic_DNA"/>
</dbReference>
<comment type="caution">
    <text evidence="3">The sequence shown here is derived from an EMBL/GenBank/DDBJ whole genome shotgun (WGS) entry which is preliminary data.</text>
</comment>